<reference evidence="1 2" key="1">
    <citation type="submission" date="2019-03" db="EMBL/GenBank/DDBJ databases">
        <title>Genomic Encyclopedia of Type Strains, Phase IV (KMG-IV): sequencing the most valuable type-strain genomes for metagenomic binning, comparative biology and taxonomic classification.</title>
        <authorList>
            <person name="Goeker M."/>
        </authorList>
    </citation>
    <scope>NUCLEOTIDE SEQUENCE [LARGE SCALE GENOMIC DNA]</scope>
    <source>
        <strain evidence="1 2">DSM 17974</strain>
    </source>
</reference>
<proteinExistence type="predicted"/>
<gene>
    <name evidence="1" type="ORF">C7445_1252</name>
</gene>
<keyword evidence="2" id="KW-1185">Reference proteome</keyword>
<protein>
    <submittedName>
        <fullName evidence="1">Uncharacterized protein</fullName>
    </submittedName>
</protein>
<dbReference type="AlphaFoldDB" id="A0A4R8LB30"/>
<accession>A0A4R8LB30</accession>
<sequence>MSELTSLTSSGNGGKSNRTICRHGEFKEEYAFRTAFTGPVICLRSRYIIEMFHL</sequence>
<comment type="caution">
    <text evidence="1">The sequence shown here is derived from an EMBL/GenBank/DDBJ whole genome shotgun (WGS) entry which is preliminary data.</text>
</comment>
<dbReference type="EMBL" id="SORF01000025">
    <property type="protein sequence ID" value="TDY40112.1"/>
    <property type="molecule type" value="Genomic_DNA"/>
</dbReference>
<name>A0A4R8LB30_9BACL</name>
<evidence type="ECO:0000313" key="2">
    <source>
        <dbReference type="Proteomes" id="UP000294581"/>
    </source>
</evidence>
<organism evidence="1 2">
    <name type="scientific">Alicyclobacillus sacchari</name>
    <dbReference type="NCBI Taxonomy" id="392010"/>
    <lineage>
        <taxon>Bacteria</taxon>
        <taxon>Bacillati</taxon>
        <taxon>Bacillota</taxon>
        <taxon>Bacilli</taxon>
        <taxon>Bacillales</taxon>
        <taxon>Alicyclobacillaceae</taxon>
        <taxon>Alicyclobacillus</taxon>
    </lineage>
</organism>
<evidence type="ECO:0000313" key="1">
    <source>
        <dbReference type="EMBL" id="TDY40112.1"/>
    </source>
</evidence>
<dbReference type="Proteomes" id="UP000294581">
    <property type="component" value="Unassembled WGS sequence"/>
</dbReference>